<keyword evidence="2" id="KW-1185">Reference proteome</keyword>
<accession>A0A4V2SBM9</accession>
<dbReference type="SFLD" id="SFLDG01129">
    <property type="entry name" value="C1.5:_HAD__Beta-PGM__Phosphata"/>
    <property type="match status" value="1"/>
</dbReference>
<dbReference type="RefSeq" id="WP_205686516.1">
    <property type="nucleotide sequence ID" value="NZ_QQSW01000003.1"/>
</dbReference>
<dbReference type="InterPro" id="IPR036412">
    <property type="entry name" value="HAD-like_sf"/>
</dbReference>
<evidence type="ECO:0000313" key="1">
    <source>
        <dbReference type="EMBL" id="TCO76090.1"/>
    </source>
</evidence>
<dbReference type="PANTHER" id="PTHR43885">
    <property type="entry name" value="HALOACID DEHALOGENASE-LIKE HYDROLASE"/>
    <property type="match status" value="1"/>
</dbReference>
<sequence>MIAAAAPPRAVIFDLDGTLADSRLDFAAIRREADVPDGIGLLEHIDGLDCPDARDRVAAIVDRHEMAGAEAATWIHGAEQVLHGLHHRGLPTAIVTRNSRAAAMRTMQRLLMPQMPLKAREDAPPKPDPSALLALAKDWELPPAEIAFVGDFHYDIEAAQRAGMIPMLFTAGVQPDTPAVGYLLLPVFERLLDWIDRGRVDAGA</sequence>
<comment type="caution">
    <text evidence="1">The sequence shown here is derived from an EMBL/GenBank/DDBJ whole genome shotgun (WGS) entry which is preliminary data.</text>
</comment>
<dbReference type="InterPro" id="IPR006439">
    <property type="entry name" value="HAD-SF_hydro_IA"/>
</dbReference>
<dbReference type="InterPro" id="IPR023214">
    <property type="entry name" value="HAD_sf"/>
</dbReference>
<dbReference type="EMBL" id="SLWX01000005">
    <property type="protein sequence ID" value="TCO76090.1"/>
    <property type="molecule type" value="Genomic_DNA"/>
</dbReference>
<dbReference type="NCBIfam" id="TIGR01509">
    <property type="entry name" value="HAD-SF-IA-v3"/>
    <property type="match status" value="1"/>
</dbReference>
<gene>
    <name evidence="1" type="ORF">EV688_10550</name>
</gene>
<dbReference type="AlphaFoldDB" id="A0A4V2SBM9"/>
<dbReference type="SUPFAM" id="SSF56784">
    <property type="entry name" value="HAD-like"/>
    <property type="match status" value="1"/>
</dbReference>
<dbReference type="Gene3D" id="1.10.260.80">
    <property type="match status" value="1"/>
</dbReference>
<dbReference type="NCBIfam" id="TIGR01549">
    <property type="entry name" value="HAD-SF-IA-v1"/>
    <property type="match status" value="1"/>
</dbReference>
<dbReference type="PRINTS" id="PR00413">
    <property type="entry name" value="HADHALOGNASE"/>
</dbReference>
<organism evidence="1 2">
    <name type="scientific">Chromatocurvus halotolerans</name>
    <dbReference type="NCBI Taxonomy" id="1132028"/>
    <lineage>
        <taxon>Bacteria</taxon>
        <taxon>Pseudomonadati</taxon>
        <taxon>Pseudomonadota</taxon>
        <taxon>Gammaproteobacteria</taxon>
        <taxon>Cellvibrionales</taxon>
        <taxon>Halieaceae</taxon>
        <taxon>Chromatocurvus</taxon>
    </lineage>
</organism>
<dbReference type="Gene3D" id="3.40.50.1000">
    <property type="entry name" value="HAD superfamily/HAD-like"/>
    <property type="match status" value="1"/>
</dbReference>
<protein>
    <submittedName>
        <fullName evidence="1">HAD superfamily hydrolase (TIGR01509 family)/HAD superfamily hydrolase (TIGR01549 family)</fullName>
    </submittedName>
</protein>
<evidence type="ECO:0000313" key="2">
    <source>
        <dbReference type="Proteomes" id="UP000294980"/>
    </source>
</evidence>
<reference evidence="1 2" key="1">
    <citation type="submission" date="2019-03" db="EMBL/GenBank/DDBJ databases">
        <title>Genomic Encyclopedia of Type Strains, Phase IV (KMG-IV): sequencing the most valuable type-strain genomes for metagenomic binning, comparative biology and taxonomic classification.</title>
        <authorList>
            <person name="Goeker M."/>
        </authorList>
    </citation>
    <scope>NUCLEOTIDE SEQUENCE [LARGE SCALE GENOMIC DNA]</scope>
    <source>
        <strain evidence="1 2">DSM 23344</strain>
    </source>
</reference>
<dbReference type="Pfam" id="PF00702">
    <property type="entry name" value="Hydrolase"/>
    <property type="match status" value="1"/>
</dbReference>
<dbReference type="Proteomes" id="UP000294980">
    <property type="component" value="Unassembled WGS sequence"/>
</dbReference>
<dbReference type="PANTHER" id="PTHR43885:SF1">
    <property type="entry name" value="SUPERFAMILY HYDROLASE, PUTATIVE (AFU_ORTHOLOGUE AFUA_4G13290)-RELATED"/>
    <property type="match status" value="1"/>
</dbReference>
<dbReference type="GO" id="GO:0016787">
    <property type="term" value="F:hydrolase activity"/>
    <property type="evidence" value="ECO:0007669"/>
    <property type="project" value="UniProtKB-KW"/>
</dbReference>
<dbReference type="SFLD" id="SFLDS00003">
    <property type="entry name" value="Haloacid_Dehalogenase"/>
    <property type="match status" value="1"/>
</dbReference>
<proteinExistence type="predicted"/>
<keyword evidence="1" id="KW-0378">Hydrolase</keyword>
<name>A0A4V2SBM9_9GAMM</name>